<proteinExistence type="predicted"/>
<evidence type="ECO:0000313" key="3">
    <source>
        <dbReference type="Proteomes" id="UP000719412"/>
    </source>
</evidence>
<dbReference type="Proteomes" id="UP000719412">
    <property type="component" value="Unassembled WGS sequence"/>
</dbReference>
<accession>A0A8J6L8V9</accession>
<reference evidence="2" key="2">
    <citation type="submission" date="2021-08" db="EMBL/GenBank/DDBJ databases">
        <authorList>
            <person name="Eriksson T."/>
        </authorList>
    </citation>
    <scope>NUCLEOTIDE SEQUENCE</scope>
    <source>
        <strain evidence="2">Stoneville</strain>
        <tissue evidence="2">Whole head</tissue>
    </source>
</reference>
<feature type="region of interest" description="Disordered" evidence="1">
    <location>
        <begin position="277"/>
        <end position="318"/>
    </location>
</feature>
<name>A0A8J6L8V9_TENMO</name>
<feature type="region of interest" description="Disordered" evidence="1">
    <location>
        <begin position="803"/>
        <end position="834"/>
    </location>
</feature>
<keyword evidence="3" id="KW-1185">Reference proteome</keyword>
<evidence type="ECO:0000256" key="1">
    <source>
        <dbReference type="SAM" id="MobiDB-lite"/>
    </source>
</evidence>
<protein>
    <submittedName>
        <fullName evidence="2">Uncharacterized protein</fullName>
    </submittedName>
</protein>
<comment type="caution">
    <text evidence="2">The sequence shown here is derived from an EMBL/GenBank/DDBJ whole genome shotgun (WGS) entry which is preliminary data.</text>
</comment>
<sequence>MMARLPTHAPQAYQPDDWTHHLEELARPMRLNLGGRRLRELVLFLVALLSGAVEGVLAPGNPETILDFKIVVDACGPENSNLSWQDRSDCLLQKLAELLHLFRYYSAPLQGGAIVFSKTPVKETLCLFKARVQCVYTHTHTHAYGAQVNDLVYTVQLGIGQAPKLWLNTNDEEFFLHAIPTWSGPSWKSQDNWDFGSTEAAVPDAQLPIRYDYARATDRRSNVKGKVGIPADITVNVKQTTHFFFNMVIAGSLFPNLKSLRTKRLSFIESSKTAIEPNMHAKQVHDTDRTPNFLAPHRRRRQRQSGDESGGESTPNLWTHKCHSLMQSGQQLQIKRHECMETTRFLIRNCRCRVMGVLKRARAGRGSARHRMTSDVCPLSNISCFRGAPSGPAGSIRGPTPSLHFGWGYASLDYDSNALVQGQLFGARKRGECTRAGFRKKKKRDGRRGTRCRETIEPRPAACDWNPELTWGFWGGWGRPFCRKCWRDGGARGEILMQIDSEIRGHATSGKENHGKTSKRRVFRHVEFVVCFGALFSHQGYTTGCRICAKWCTTGNGFTSPKMQFAILFSRRTTFRLDTVVRSVTANVAFQPRNFFVFTEIVAGGHVTRIAGDLCRTDGRRNESGVSVKSANMSDTKHVSRSLLVGIRNKNKKPQQVHTQNGGTLPRGLNLIGGIRVWSLIKKFGTTVGYELWQGLVRLLFKKIVTAGELRDSVQQYPIEVAPVDISTASIYSFVGATPAAIIFAFSPPEPRVNLTMFGSGGEARGSVLSINFINTAPSGASSAQHPPDGRAAAAAVTGAADSGAAAARRPTRATQFKGRGLGDAPPRSDRCFFGRRENDDVSDVFTTANTPLHSKSGHEEPTNKPVRRAHSSFFILCGAPLPPSLSDYFDVMRSETAERRKSRSQATFKETSIAVSRRRVDAGGALCCAVGVLNLKDACRYRFKLAALRPTLSGLVVVVSNPIPICAISALSSISTV</sequence>
<feature type="compositionally biased region" description="Low complexity" evidence="1">
    <location>
        <begin position="803"/>
        <end position="815"/>
    </location>
</feature>
<dbReference type="EMBL" id="JABDTM020027733">
    <property type="protein sequence ID" value="KAH0810068.1"/>
    <property type="molecule type" value="Genomic_DNA"/>
</dbReference>
<dbReference type="AlphaFoldDB" id="A0A8J6L8V9"/>
<gene>
    <name evidence="2" type="ORF">GEV33_012723</name>
</gene>
<reference evidence="2" key="1">
    <citation type="journal article" date="2020" name="J Insects Food Feed">
        <title>The yellow mealworm (Tenebrio molitor) genome: a resource for the emerging insects as food and feed industry.</title>
        <authorList>
            <person name="Eriksson T."/>
            <person name="Andere A."/>
            <person name="Kelstrup H."/>
            <person name="Emery V."/>
            <person name="Picard C."/>
        </authorList>
    </citation>
    <scope>NUCLEOTIDE SEQUENCE</scope>
    <source>
        <strain evidence="2">Stoneville</strain>
        <tissue evidence="2">Whole head</tissue>
    </source>
</reference>
<evidence type="ECO:0000313" key="2">
    <source>
        <dbReference type="EMBL" id="KAH0810068.1"/>
    </source>
</evidence>
<organism evidence="2 3">
    <name type="scientific">Tenebrio molitor</name>
    <name type="common">Yellow mealworm beetle</name>
    <dbReference type="NCBI Taxonomy" id="7067"/>
    <lineage>
        <taxon>Eukaryota</taxon>
        <taxon>Metazoa</taxon>
        <taxon>Ecdysozoa</taxon>
        <taxon>Arthropoda</taxon>
        <taxon>Hexapoda</taxon>
        <taxon>Insecta</taxon>
        <taxon>Pterygota</taxon>
        <taxon>Neoptera</taxon>
        <taxon>Endopterygota</taxon>
        <taxon>Coleoptera</taxon>
        <taxon>Polyphaga</taxon>
        <taxon>Cucujiformia</taxon>
        <taxon>Tenebrionidae</taxon>
        <taxon>Tenebrio</taxon>
    </lineage>
</organism>